<evidence type="ECO:0000259" key="18">
    <source>
        <dbReference type="PROSITE" id="PS50113"/>
    </source>
</evidence>
<dbReference type="InterPro" id="IPR000014">
    <property type="entry name" value="PAS"/>
</dbReference>
<evidence type="ECO:0000259" key="15">
    <source>
        <dbReference type="PROSITE" id="PS50109"/>
    </source>
</evidence>
<dbReference type="InterPro" id="IPR000700">
    <property type="entry name" value="PAS-assoc_C"/>
</dbReference>
<dbReference type="SMART" id="SM00388">
    <property type="entry name" value="HisKA"/>
    <property type="match status" value="1"/>
</dbReference>
<dbReference type="Gene3D" id="3.30.565.10">
    <property type="entry name" value="Histidine kinase-like ATPase, C-terminal domain"/>
    <property type="match status" value="1"/>
</dbReference>
<dbReference type="CDD" id="cd00130">
    <property type="entry name" value="PAS"/>
    <property type="match status" value="1"/>
</dbReference>
<dbReference type="InterPro" id="IPR003661">
    <property type="entry name" value="HisK_dim/P_dom"/>
</dbReference>
<evidence type="ECO:0000256" key="9">
    <source>
        <dbReference type="ARBA" id="ARBA00022777"/>
    </source>
</evidence>
<dbReference type="SUPFAM" id="SSF55785">
    <property type="entry name" value="PYP-like sensor domain (PAS domain)"/>
    <property type="match status" value="2"/>
</dbReference>
<keyword evidence="11 14" id="KW-1133">Transmembrane helix</keyword>
<dbReference type="InterPro" id="IPR005467">
    <property type="entry name" value="His_kinase_dom"/>
</dbReference>
<evidence type="ECO:0000256" key="10">
    <source>
        <dbReference type="ARBA" id="ARBA00022840"/>
    </source>
</evidence>
<dbReference type="Pfam" id="PF08448">
    <property type="entry name" value="PAS_4"/>
    <property type="match status" value="1"/>
</dbReference>
<evidence type="ECO:0000256" key="12">
    <source>
        <dbReference type="ARBA" id="ARBA00023012"/>
    </source>
</evidence>
<keyword evidence="12" id="KW-0902">Two-component regulatory system</keyword>
<comment type="subcellular location">
    <subcellularLocation>
        <location evidence="2">Cell membrane</location>
        <topology evidence="2">Multi-pass membrane protein</topology>
    </subcellularLocation>
</comment>
<dbReference type="Pfam" id="PF02518">
    <property type="entry name" value="HATPase_c"/>
    <property type="match status" value="1"/>
</dbReference>
<evidence type="ECO:0000256" key="6">
    <source>
        <dbReference type="ARBA" id="ARBA00022679"/>
    </source>
</evidence>
<dbReference type="InterPro" id="IPR001610">
    <property type="entry name" value="PAC"/>
</dbReference>
<dbReference type="EMBL" id="LVJN01000020">
    <property type="protein sequence ID" value="OSM01394.1"/>
    <property type="molecule type" value="Genomic_DNA"/>
</dbReference>
<feature type="domain" description="Histidine kinase" evidence="15">
    <location>
        <begin position="937"/>
        <end position="1157"/>
    </location>
</feature>
<dbReference type="Gene3D" id="3.30.450.40">
    <property type="match status" value="1"/>
</dbReference>
<feature type="modified residue" description="4-aspartylphosphate" evidence="13">
    <location>
        <position position="1233"/>
    </location>
</feature>
<dbReference type="InterPro" id="IPR036890">
    <property type="entry name" value="HATPase_C_sf"/>
</dbReference>
<dbReference type="Pfam" id="PF13185">
    <property type="entry name" value="GAF_2"/>
    <property type="match status" value="1"/>
</dbReference>
<dbReference type="Pfam" id="PF08447">
    <property type="entry name" value="PAS_3"/>
    <property type="match status" value="1"/>
</dbReference>
<dbReference type="InterPro" id="IPR029151">
    <property type="entry name" value="Sensor-like_sf"/>
</dbReference>
<feature type="transmembrane region" description="Helical" evidence="14">
    <location>
        <begin position="105"/>
        <end position="126"/>
    </location>
</feature>
<dbReference type="PANTHER" id="PTHR45339">
    <property type="entry name" value="HYBRID SIGNAL TRANSDUCTION HISTIDINE KINASE J"/>
    <property type="match status" value="1"/>
</dbReference>
<dbReference type="InterPro" id="IPR013655">
    <property type="entry name" value="PAS_fold_3"/>
</dbReference>
<feature type="domain" description="Response regulatory" evidence="16">
    <location>
        <begin position="1177"/>
        <end position="1308"/>
    </location>
</feature>
<dbReference type="PROSITE" id="PS50109">
    <property type="entry name" value="HIS_KIN"/>
    <property type="match status" value="1"/>
</dbReference>
<evidence type="ECO:0000256" key="8">
    <source>
        <dbReference type="ARBA" id="ARBA00022741"/>
    </source>
</evidence>
<keyword evidence="10" id="KW-0067">ATP-binding</keyword>
<dbReference type="Gene3D" id="3.40.50.2300">
    <property type="match status" value="2"/>
</dbReference>
<dbReference type="SMART" id="SM00091">
    <property type="entry name" value="PAS"/>
    <property type="match status" value="2"/>
</dbReference>
<dbReference type="Proteomes" id="UP000194003">
    <property type="component" value="Unassembled WGS sequence"/>
</dbReference>
<dbReference type="InterPro" id="IPR036097">
    <property type="entry name" value="HisK_dim/P_sf"/>
</dbReference>
<dbReference type="InterPro" id="IPR035965">
    <property type="entry name" value="PAS-like_dom_sf"/>
</dbReference>
<keyword evidence="9 19" id="KW-0418">Kinase</keyword>
<dbReference type="PANTHER" id="PTHR45339:SF5">
    <property type="entry name" value="HISTIDINE KINASE"/>
    <property type="match status" value="1"/>
</dbReference>
<dbReference type="SUPFAM" id="SSF103190">
    <property type="entry name" value="Sensory domain-like"/>
    <property type="match status" value="1"/>
</dbReference>
<dbReference type="PROSITE" id="PS50110">
    <property type="entry name" value="RESPONSE_REGULATORY"/>
    <property type="match status" value="2"/>
</dbReference>
<dbReference type="InterPro" id="IPR004358">
    <property type="entry name" value="Sig_transdc_His_kin-like_C"/>
</dbReference>
<evidence type="ECO:0000259" key="17">
    <source>
        <dbReference type="PROSITE" id="PS50112"/>
    </source>
</evidence>
<dbReference type="SUPFAM" id="SSF52172">
    <property type="entry name" value="CheY-like"/>
    <property type="match status" value="2"/>
</dbReference>
<evidence type="ECO:0000256" key="13">
    <source>
        <dbReference type="PROSITE-ProRule" id="PRU00169"/>
    </source>
</evidence>
<keyword evidence="20" id="KW-1185">Reference proteome</keyword>
<feature type="domain" description="PAC" evidence="18">
    <location>
        <begin position="569"/>
        <end position="621"/>
    </location>
</feature>
<keyword evidence="8" id="KW-0547">Nucleotide-binding</keyword>
<dbReference type="GO" id="GO:0000155">
    <property type="term" value="F:phosphorelay sensor kinase activity"/>
    <property type="evidence" value="ECO:0007669"/>
    <property type="project" value="InterPro"/>
</dbReference>
<dbReference type="InterPro" id="IPR001789">
    <property type="entry name" value="Sig_transdc_resp-reg_receiver"/>
</dbReference>
<protein>
    <recommendedName>
        <fullName evidence="3">histidine kinase</fullName>
        <ecNumber evidence="3">2.7.13.3</ecNumber>
    </recommendedName>
</protein>
<keyword evidence="7 14" id="KW-0812">Transmembrane</keyword>
<evidence type="ECO:0000256" key="3">
    <source>
        <dbReference type="ARBA" id="ARBA00012438"/>
    </source>
</evidence>
<dbReference type="STRING" id="1434232.MAIT1_01337"/>
<dbReference type="PRINTS" id="PR00344">
    <property type="entry name" value="BCTRLSENSOR"/>
</dbReference>
<keyword evidence="6" id="KW-0808">Transferase</keyword>
<comment type="catalytic activity">
    <reaction evidence="1">
        <text>ATP + protein L-histidine = ADP + protein N-phospho-L-histidine.</text>
        <dbReference type="EC" id="2.7.13.3"/>
    </reaction>
</comment>
<dbReference type="SMART" id="SM00387">
    <property type="entry name" value="HATPase_c"/>
    <property type="match status" value="1"/>
</dbReference>
<dbReference type="InterPro" id="IPR013656">
    <property type="entry name" value="PAS_4"/>
</dbReference>
<feature type="modified residue" description="4-aspartylphosphate" evidence="13">
    <location>
        <position position="1387"/>
    </location>
</feature>
<dbReference type="CDD" id="cd00082">
    <property type="entry name" value="HisKA"/>
    <property type="match status" value="1"/>
</dbReference>
<dbReference type="SMART" id="SM00448">
    <property type="entry name" value="REC"/>
    <property type="match status" value="1"/>
</dbReference>
<dbReference type="InterPro" id="IPR003018">
    <property type="entry name" value="GAF"/>
</dbReference>
<dbReference type="SMART" id="SM00086">
    <property type="entry name" value="PAC"/>
    <property type="match status" value="1"/>
</dbReference>
<feature type="transmembrane region" description="Helical" evidence="14">
    <location>
        <begin position="38"/>
        <end position="58"/>
    </location>
</feature>
<keyword evidence="5 13" id="KW-0597">Phosphoprotein</keyword>
<gene>
    <name evidence="19" type="ORF">MAIT1_01337</name>
</gene>
<evidence type="ECO:0000256" key="14">
    <source>
        <dbReference type="SAM" id="Phobius"/>
    </source>
</evidence>
<dbReference type="EC" id="2.7.13.3" evidence="3"/>
<dbReference type="Gene3D" id="1.10.287.130">
    <property type="match status" value="1"/>
</dbReference>
<feature type="domain" description="Response regulatory" evidence="16">
    <location>
        <begin position="1335"/>
        <end position="1454"/>
    </location>
</feature>
<proteinExistence type="predicted"/>
<dbReference type="SUPFAM" id="SSF55781">
    <property type="entry name" value="GAF domain-like"/>
    <property type="match status" value="1"/>
</dbReference>
<dbReference type="SUPFAM" id="SSF47384">
    <property type="entry name" value="Homodimeric domain of signal transducing histidine kinase"/>
    <property type="match status" value="1"/>
</dbReference>
<sequence length="1465" mass="161310">MQTTVWITLLACVLMTASQLGVFWLLEVIAFQIHDLWFNALVQSIGATVVAAPIGYLLARWSIGVGNRPLAWDILFKIGMLAFTLELCLALALGVWAAEWPVQRVTLVNAVVLALTCAPALGYWLLKSRERASLNAVTQDNQKRNALFLFLSFFTLAPLAAGAFALHHQDSARRIQLLLEQESQRAQVSGATLTQDLHGVVEDLLALSTWRGMRALTQETLPPKKLETLLQDLAAFLTHKPHYEQLRLMDLDGALRLAVNASGPYLLGGAKGHEQMAGKLEPEQLRMALPLRRGDVYLSPLRLNDKRADEATARANMRFITPVFDGENRKTGLLMIEFRADGLFDRLAQSKRLFLGALYLVSSRGEWLPASTLDESATPDPATRALAWSRMKAHWQGSFLHQGDGFVFARIASPLTLPGAGPRVYGDLGVGWPSWRLLSRISQAQLLESIGHQSHRSWYFSVGMAALLAVTAAWFVSGAIQRRRILSAKLRQAQNRLRQAQQISSLGAWDWDLTRDVAYWSDQMYVIFGRDPTRFAPKGEALLDQVCPEDRPRVAGAMATARHSLNGEFLTQHHILLPNGAKRLVRQSGRFIANEQGEAVWAVGATQDITAMVEMERALTTSMGRFEALAGMAPVGVFETDAQGGFLYVNDAWKRAASLNDHQASGDGWRDALHPLDRQWVVEAWEQAVADRKPFKAEYRFTNSHDDETWVAVEANPQFDESGNLRGFVGAFTDITEAKGVEHERLLAYQSQVVINQLLKLSLTRASMETLLQRALDQVLSHASFTLTDAGAIFLYEENGPHPDAPLTMVAQRNLEPQIKARCAHLEMGMCLCGIAAQTRALVHASHVDERHKVGFEQMRDHGHYCTPIQSGKELLGVLTLYLPAGRVRNAEETAFLETVCHSLAGLIQRRRLDEELESSSHHAAQANMAKSAFLANMSHEIRTPLNAMIGLSRLLGRTDLTPQQKAYLGKIDASAHSLSGVIDNILDFARIESGRMELEKSAFDLDLLLSQVTDILGQRCQDKGLELLVEVAGNTPRYLLGDVTRLKQVLLNLGGNAVKFTERGEVLVAVSAQSEGGDRHRIRFAIKDTGVGLTKTQLMRLLSDPPVDPNLESSEEGRKLGLRISRELTSLMGGQLQARSQPGQGAEFFFSIVCRAIDEQQASAPSPQSVALRGKRVLVVVEDASAREELLKQLGELALDSHGVATPEQALSELKRVINAPGEAPYELLCMDCRAPCEDGLMAVDRLRREAGLKQRLTVFLIASEEAAANAHLEAALHQAMEEDRLHAVLPRPVRNAALFGALERAFITRADTQSEALDAMADYPAPDRFAGVRALVVEDQPLNLEVAVEILQTVGVEVETAEHGAQALDKVFARRSDPYDVIFMDIQMPVMDGLASARAIHSQCPEIGTPIIAMTANAAEEDVRAALAAGMSAHLAKPIDVAELFAALEKWAKPKQQSWDQSV</sequence>
<feature type="transmembrane region" description="Helical" evidence="14">
    <location>
        <begin position="146"/>
        <end position="166"/>
    </location>
</feature>
<feature type="domain" description="PAC" evidence="18">
    <location>
        <begin position="695"/>
        <end position="747"/>
    </location>
</feature>
<evidence type="ECO:0000256" key="7">
    <source>
        <dbReference type="ARBA" id="ARBA00022692"/>
    </source>
</evidence>
<evidence type="ECO:0000256" key="1">
    <source>
        <dbReference type="ARBA" id="ARBA00000085"/>
    </source>
</evidence>
<evidence type="ECO:0000313" key="19">
    <source>
        <dbReference type="EMBL" id="OSM01394.1"/>
    </source>
</evidence>
<dbReference type="PROSITE" id="PS50113">
    <property type="entry name" value="PAC"/>
    <property type="match status" value="2"/>
</dbReference>
<name>A0A1Y2K2I2_9PROT</name>
<dbReference type="InterPro" id="IPR003594">
    <property type="entry name" value="HATPase_dom"/>
</dbReference>
<evidence type="ECO:0000256" key="2">
    <source>
        <dbReference type="ARBA" id="ARBA00004651"/>
    </source>
</evidence>
<dbReference type="Pfam" id="PF00512">
    <property type="entry name" value="HisKA"/>
    <property type="match status" value="1"/>
</dbReference>
<evidence type="ECO:0000256" key="11">
    <source>
        <dbReference type="ARBA" id="ARBA00022989"/>
    </source>
</evidence>
<evidence type="ECO:0000313" key="20">
    <source>
        <dbReference type="Proteomes" id="UP000194003"/>
    </source>
</evidence>
<evidence type="ECO:0000256" key="4">
    <source>
        <dbReference type="ARBA" id="ARBA00022475"/>
    </source>
</evidence>
<feature type="transmembrane region" description="Helical" evidence="14">
    <location>
        <begin position="78"/>
        <end position="98"/>
    </location>
</feature>
<feature type="domain" description="PAS" evidence="17">
    <location>
        <begin position="622"/>
        <end position="692"/>
    </location>
</feature>
<dbReference type="Gene3D" id="3.30.450.20">
    <property type="entry name" value="PAS domain"/>
    <property type="match status" value="3"/>
</dbReference>
<dbReference type="GO" id="GO:0005524">
    <property type="term" value="F:ATP binding"/>
    <property type="evidence" value="ECO:0007669"/>
    <property type="project" value="UniProtKB-KW"/>
</dbReference>
<dbReference type="PROSITE" id="PS50112">
    <property type="entry name" value="PAS"/>
    <property type="match status" value="1"/>
</dbReference>
<dbReference type="InterPro" id="IPR029016">
    <property type="entry name" value="GAF-like_dom_sf"/>
</dbReference>
<organism evidence="19 20">
    <name type="scientific">Magnetofaba australis IT-1</name>
    <dbReference type="NCBI Taxonomy" id="1434232"/>
    <lineage>
        <taxon>Bacteria</taxon>
        <taxon>Pseudomonadati</taxon>
        <taxon>Pseudomonadota</taxon>
        <taxon>Magnetococcia</taxon>
        <taxon>Magnetococcales</taxon>
        <taxon>Magnetococcaceae</taxon>
        <taxon>Magnetofaba</taxon>
    </lineage>
</organism>
<dbReference type="CDD" id="cd17546">
    <property type="entry name" value="REC_hyHK_CKI1_RcsC-like"/>
    <property type="match status" value="1"/>
</dbReference>
<evidence type="ECO:0000259" key="16">
    <source>
        <dbReference type="PROSITE" id="PS50110"/>
    </source>
</evidence>
<keyword evidence="4" id="KW-1003">Cell membrane</keyword>
<dbReference type="Pfam" id="PF00072">
    <property type="entry name" value="Response_reg"/>
    <property type="match status" value="1"/>
</dbReference>
<accession>A0A1Y2K2I2</accession>
<keyword evidence="14" id="KW-0472">Membrane</keyword>
<feature type="transmembrane region" description="Helical" evidence="14">
    <location>
        <begin position="6"/>
        <end position="26"/>
    </location>
</feature>
<dbReference type="SUPFAM" id="SSF55874">
    <property type="entry name" value="ATPase domain of HSP90 chaperone/DNA topoisomerase II/histidine kinase"/>
    <property type="match status" value="1"/>
</dbReference>
<reference evidence="19 20" key="1">
    <citation type="journal article" date="2016" name="BMC Genomics">
        <title>Combined genomic and structural analyses of a cultured magnetotactic bacterium reveals its niche adaptation to a dynamic environment.</title>
        <authorList>
            <person name="Araujo A.C."/>
            <person name="Morillo V."/>
            <person name="Cypriano J."/>
            <person name="Teixeira L.C."/>
            <person name="Leao P."/>
            <person name="Lyra S."/>
            <person name="Almeida L.G."/>
            <person name="Bazylinski D.A."/>
            <person name="Vasconcellos A.T."/>
            <person name="Abreu F."/>
            <person name="Lins U."/>
        </authorList>
    </citation>
    <scope>NUCLEOTIDE SEQUENCE [LARGE SCALE GENOMIC DNA]</scope>
    <source>
        <strain evidence="19 20">IT-1</strain>
    </source>
</reference>
<dbReference type="InterPro" id="IPR011006">
    <property type="entry name" value="CheY-like_superfamily"/>
</dbReference>
<evidence type="ECO:0000256" key="5">
    <source>
        <dbReference type="ARBA" id="ARBA00022553"/>
    </source>
</evidence>
<dbReference type="GO" id="GO:0005886">
    <property type="term" value="C:plasma membrane"/>
    <property type="evidence" value="ECO:0007669"/>
    <property type="project" value="UniProtKB-SubCell"/>
</dbReference>
<comment type="caution">
    <text evidence="19">The sequence shown here is derived from an EMBL/GenBank/DDBJ whole genome shotgun (WGS) entry which is preliminary data.</text>
</comment>
<dbReference type="NCBIfam" id="TIGR00229">
    <property type="entry name" value="sensory_box"/>
    <property type="match status" value="1"/>
</dbReference>
<dbReference type="SMART" id="SM00065">
    <property type="entry name" value="GAF"/>
    <property type="match status" value="1"/>
</dbReference>